<protein>
    <submittedName>
        <fullName evidence="5">Coiled-coil domain-containing protein 33 isoform X1</fullName>
    </submittedName>
</protein>
<feature type="region of interest" description="Disordered" evidence="2">
    <location>
        <begin position="302"/>
        <end position="326"/>
    </location>
</feature>
<feature type="coiled-coil region" evidence="1">
    <location>
        <begin position="724"/>
        <end position="799"/>
    </location>
</feature>
<feature type="compositionally biased region" description="Polar residues" evidence="2">
    <location>
        <begin position="1046"/>
        <end position="1056"/>
    </location>
</feature>
<organism evidence="4 5">
    <name type="scientific">Heterocephalus glaber</name>
    <name type="common">Naked mole rat</name>
    <dbReference type="NCBI Taxonomy" id="10181"/>
    <lineage>
        <taxon>Eukaryota</taxon>
        <taxon>Metazoa</taxon>
        <taxon>Chordata</taxon>
        <taxon>Craniata</taxon>
        <taxon>Vertebrata</taxon>
        <taxon>Euteleostomi</taxon>
        <taxon>Mammalia</taxon>
        <taxon>Eutheria</taxon>
        <taxon>Euarchontoglires</taxon>
        <taxon>Glires</taxon>
        <taxon>Rodentia</taxon>
        <taxon>Hystricomorpha</taxon>
        <taxon>Bathyergidae</taxon>
        <taxon>Heterocephalus</taxon>
    </lineage>
</organism>
<feature type="compositionally biased region" description="Low complexity" evidence="2">
    <location>
        <begin position="632"/>
        <end position="647"/>
    </location>
</feature>
<dbReference type="SMART" id="SM00239">
    <property type="entry name" value="C2"/>
    <property type="match status" value="1"/>
</dbReference>
<evidence type="ECO:0000313" key="5">
    <source>
        <dbReference type="RefSeq" id="XP_021092574.1"/>
    </source>
</evidence>
<dbReference type="InterPro" id="IPR035892">
    <property type="entry name" value="C2_domain_sf"/>
</dbReference>
<dbReference type="SUPFAM" id="SSF49562">
    <property type="entry name" value="C2 domain (Calcium/lipid-binding domain, CaLB)"/>
    <property type="match status" value="1"/>
</dbReference>
<dbReference type="GeneID" id="101706159"/>
<dbReference type="InterPro" id="IPR039889">
    <property type="entry name" value="CCD33"/>
</dbReference>
<feature type="coiled-coil region" evidence="1">
    <location>
        <begin position="947"/>
        <end position="974"/>
    </location>
</feature>
<evidence type="ECO:0000256" key="2">
    <source>
        <dbReference type="SAM" id="MobiDB-lite"/>
    </source>
</evidence>
<feature type="region of interest" description="Disordered" evidence="2">
    <location>
        <begin position="988"/>
        <end position="1056"/>
    </location>
</feature>
<dbReference type="GO" id="GO:0005777">
    <property type="term" value="C:peroxisome"/>
    <property type="evidence" value="ECO:0007669"/>
    <property type="project" value="TreeGrafter"/>
</dbReference>
<dbReference type="RefSeq" id="XP_021092574.1">
    <property type="nucleotide sequence ID" value="XM_021236915.1"/>
</dbReference>
<evidence type="ECO:0000313" key="4">
    <source>
        <dbReference type="Proteomes" id="UP000694906"/>
    </source>
</evidence>
<evidence type="ECO:0000256" key="1">
    <source>
        <dbReference type="SAM" id="Coils"/>
    </source>
</evidence>
<dbReference type="PROSITE" id="PS50004">
    <property type="entry name" value="C2"/>
    <property type="match status" value="1"/>
</dbReference>
<dbReference type="Pfam" id="PF00168">
    <property type="entry name" value="C2"/>
    <property type="match status" value="1"/>
</dbReference>
<keyword evidence="4" id="KW-1185">Reference proteome</keyword>
<feature type="compositionally biased region" description="Basic and acidic residues" evidence="2">
    <location>
        <begin position="1019"/>
        <end position="1028"/>
    </location>
</feature>
<dbReference type="InterPro" id="IPR000008">
    <property type="entry name" value="C2_dom"/>
</dbReference>
<accession>A0AAX6R8H5</accession>
<gene>
    <name evidence="5" type="primary">Ccdc33</name>
</gene>
<feature type="compositionally biased region" description="Polar residues" evidence="2">
    <location>
        <begin position="223"/>
        <end position="235"/>
    </location>
</feature>
<dbReference type="PANTHER" id="PTHR21623">
    <property type="entry name" value="SPERIOLIN-BINDING FACTOR"/>
    <property type="match status" value="1"/>
</dbReference>
<dbReference type="Gene3D" id="2.60.40.150">
    <property type="entry name" value="C2 domain"/>
    <property type="match status" value="1"/>
</dbReference>
<sequence length="1056" mass="116716">MTMAFRGPEPWLPSSLLSQRLKAEEKTLDLEFEVLSVAFNEEGRYTLRLSAENPLQTGSGTGVQLRVNNGDPLLACSAVTDVIEQRDPGQSLTLTRNKFVFTLPKGFCKNDGQHDAQLRVEALRLSGAAGQLCVGQAIFPIYPRPEQPPMNLEAHEHEDLYSYNGRLALLRAGPDPTARHCGGLAYKVAFHVHRGLRSPQLQQIPKEALSEHSTEVSVGCLPSSPSSPHGDQQGLSPEPAPLQPQVTEGPAPNVPQSTPPDISHLSPSNKETIEVTLHGATNLPACSDGSEPCPYVVVKTTSEEDNKQSSRAVTSVTSEPTRNPIWGDSVQMQIPEEEAGQEDVVLKVVDNKKKEELLSYGIPIKYLRVFHPYHFELGKTEDSNKATAKTQLYVTIIRKGSFIPRYIGCDHTALEVFLRGVNEPLVNNSNPMVVIARVVPSLREFKGTQASRDPASRRLPITPLSFPISSVLNFDVPQVRQDGCPQLSKPGGPPELPMWNQSFLFQGRDGATNFSEDTALVLEYYPATSAQGSAPWTLSQPLGISVLPLKSRLYRKMLTGKGLNGLHVEQLPITDTTLKTINGEAPTVDLSFQLFSSERPENFLTPNNSKTLPTLDPKILDEKLGTIRESWSRATMSSMDSSTSTSQEAEEEPQMPETTSHDMEMNNYQRAMQRMAEDILSLRKQASLLQGENQVLRSRLVQQEVEENKAVETQDLATSMSQQLLLSELDVKKLRDKVQHLQNELIRKNDQEKELLVQYQAQQPKATLLRRYQDKLQKMKALEDTVRQQEKVIERMEQVLGGRLLLRERKEPMLPSKPLGKPQSAFPVPSASGLQLGSAGETSVDLYSALLAENSRLRAELEKNRHLSAPIILQQQPLPVDPRELGAGGDLAESMRKTDGPGHSKCTETLPAQDLAASRVPGVAAPAGTKHELLLCPQDLLASITDKFNLMAKLEQAQSRILSLESQLEDSARRWGREKQNLATRLQEQEHGFARPPNLITDQPVSDPAAGIQMNASTHAKDLMRPSKQEVLLPDSDSKPSRPSDTQAETFSSQHM</sequence>
<feature type="region of interest" description="Disordered" evidence="2">
    <location>
        <begin position="632"/>
        <end position="660"/>
    </location>
</feature>
<name>A0AAX6R8H5_HETGA</name>
<feature type="domain" description="C2" evidence="3">
    <location>
        <begin position="250"/>
        <end position="377"/>
    </location>
</feature>
<feature type="region of interest" description="Disordered" evidence="2">
    <location>
        <begin position="206"/>
        <end position="267"/>
    </location>
</feature>
<proteinExistence type="predicted"/>
<reference evidence="5" key="1">
    <citation type="submission" date="2025-08" db="UniProtKB">
        <authorList>
            <consortium name="RefSeq"/>
        </authorList>
    </citation>
    <scope>IDENTIFICATION</scope>
</reference>
<feature type="region of interest" description="Disordered" evidence="2">
    <location>
        <begin position="878"/>
        <end position="904"/>
    </location>
</feature>
<dbReference type="PANTHER" id="PTHR21623:SF2">
    <property type="entry name" value="COILED-COIL DOMAIN-CONTAINING PROTEIN 33"/>
    <property type="match status" value="1"/>
</dbReference>
<keyword evidence="1" id="KW-0175">Coiled coil</keyword>
<dbReference type="Proteomes" id="UP000694906">
    <property type="component" value="Unplaced"/>
</dbReference>
<feature type="compositionally biased region" description="Polar residues" evidence="2">
    <location>
        <begin position="254"/>
        <end position="267"/>
    </location>
</feature>
<dbReference type="CTD" id="80125"/>
<dbReference type="AlphaFoldDB" id="A0AAX6R8H5"/>
<feature type="compositionally biased region" description="Polar residues" evidence="2">
    <location>
        <begin position="309"/>
        <end position="321"/>
    </location>
</feature>
<evidence type="ECO:0000259" key="3">
    <source>
        <dbReference type="PROSITE" id="PS50004"/>
    </source>
</evidence>
<feature type="compositionally biased region" description="Basic and acidic residues" evidence="2">
    <location>
        <begin position="893"/>
        <end position="904"/>
    </location>
</feature>